<gene>
    <name evidence="1" type="ORF">CGOC_LOCUS8826</name>
</gene>
<evidence type="ECO:0000313" key="1">
    <source>
        <dbReference type="EMBL" id="VDN20497.1"/>
    </source>
</evidence>
<reference evidence="1 2" key="1">
    <citation type="submission" date="2018-11" db="EMBL/GenBank/DDBJ databases">
        <authorList>
            <consortium name="Pathogen Informatics"/>
        </authorList>
    </citation>
    <scope>NUCLEOTIDE SEQUENCE [LARGE SCALE GENOMIC DNA]</scope>
</reference>
<dbReference type="Proteomes" id="UP000271889">
    <property type="component" value="Unassembled WGS sequence"/>
</dbReference>
<organism evidence="1 2">
    <name type="scientific">Cylicostephanus goldi</name>
    <name type="common">Nematode worm</name>
    <dbReference type="NCBI Taxonomy" id="71465"/>
    <lineage>
        <taxon>Eukaryota</taxon>
        <taxon>Metazoa</taxon>
        <taxon>Ecdysozoa</taxon>
        <taxon>Nematoda</taxon>
        <taxon>Chromadorea</taxon>
        <taxon>Rhabditida</taxon>
        <taxon>Rhabditina</taxon>
        <taxon>Rhabditomorpha</taxon>
        <taxon>Strongyloidea</taxon>
        <taxon>Strongylidae</taxon>
        <taxon>Cylicostephanus</taxon>
    </lineage>
</organism>
<dbReference type="SUPFAM" id="SSF53474">
    <property type="entry name" value="alpha/beta-Hydrolases"/>
    <property type="match status" value="1"/>
</dbReference>
<sequence>MFGVYALGNFSMTGDERIVADVVQQSFISFAKTGIPTNNYSTWDEAGDNLRYLSISPYPQMKSAFDQGAANLWHSLRSSGFDLIQMLPTQIENRSTTSGSGISPLSFLAFIMVCILPLLL</sequence>
<evidence type="ECO:0000313" key="2">
    <source>
        <dbReference type="Proteomes" id="UP000271889"/>
    </source>
</evidence>
<dbReference type="EMBL" id="UYRV01105034">
    <property type="protein sequence ID" value="VDN20497.1"/>
    <property type="molecule type" value="Genomic_DNA"/>
</dbReference>
<proteinExistence type="predicted"/>
<dbReference type="Gene3D" id="3.40.50.1820">
    <property type="entry name" value="alpha/beta hydrolase"/>
    <property type="match status" value="1"/>
</dbReference>
<name>A0A3P7M9Y6_CYLGO</name>
<keyword evidence="2" id="KW-1185">Reference proteome</keyword>
<accession>A0A3P7M9Y6</accession>
<dbReference type="InterPro" id="IPR029058">
    <property type="entry name" value="AB_hydrolase_fold"/>
</dbReference>
<dbReference type="OrthoDB" id="5854651at2759"/>
<dbReference type="AlphaFoldDB" id="A0A3P7M9Y6"/>
<protein>
    <submittedName>
        <fullName evidence="1">Uncharacterized protein</fullName>
    </submittedName>
</protein>